<dbReference type="OrthoDB" id="3338687at2"/>
<protein>
    <submittedName>
        <fullName evidence="1">Uncharacterized protein</fullName>
    </submittedName>
</protein>
<name>A0A1B1NFG6_9MICO</name>
<dbReference type="RefSeq" id="WP_066641257.1">
    <property type="nucleotide sequence ID" value="NZ_CP014989.1"/>
</dbReference>
<accession>A0A1B1NFG6</accession>
<evidence type="ECO:0000313" key="1">
    <source>
        <dbReference type="EMBL" id="ANS80105.1"/>
    </source>
</evidence>
<evidence type="ECO:0000313" key="2">
    <source>
        <dbReference type="Proteomes" id="UP000092482"/>
    </source>
</evidence>
<dbReference type="AlphaFoldDB" id="A0A1B1NFG6"/>
<organism evidence="1 2">
    <name type="scientific">Serinicoccus hydrothermalis</name>
    <dbReference type="NCBI Taxonomy" id="1758689"/>
    <lineage>
        <taxon>Bacteria</taxon>
        <taxon>Bacillati</taxon>
        <taxon>Actinomycetota</taxon>
        <taxon>Actinomycetes</taxon>
        <taxon>Micrococcales</taxon>
        <taxon>Ornithinimicrobiaceae</taxon>
        <taxon>Serinicoccus</taxon>
    </lineage>
</organism>
<dbReference type="KEGG" id="serj:SGUI_2709"/>
<keyword evidence="2" id="KW-1185">Reference proteome</keyword>
<dbReference type="Proteomes" id="UP000092482">
    <property type="component" value="Chromosome"/>
</dbReference>
<reference evidence="1 2" key="1">
    <citation type="submission" date="2016-03" db="EMBL/GenBank/DDBJ databases">
        <title>Shallow-sea hydrothermal system.</title>
        <authorList>
            <person name="Tang K."/>
        </authorList>
    </citation>
    <scope>NUCLEOTIDE SEQUENCE [LARGE SCALE GENOMIC DNA]</scope>
    <source>
        <strain evidence="1 2">JLT9</strain>
    </source>
</reference>
<sequence>MRSSGQRAEDLPERELLQIYLEDHLTGATGMVQRLTMMHQNYGDLPVAGEIAQLLQEVSEDRSRLVEVIGSLGLQRSGAKLLLARTGELVGRLKTNGRLRRRSPLTPLLELELVQSGISGKSGLWRSLTVHADSLGLDAEEFRSLEERAYRQLHDVVAAHRRLTREAFRADSSAAG</sequence>
<dbReference type="EMBL" id="CP014989">
    <property type="protein sequence ID" value="ANS80105.1"/>
    <property type="molecule type" value="Genomic_DNA"/>
</dbReference>
<proteinExistence type="predicted"/>
<gene>
    <name evidence="1" type="ORF">SGUI_2709</name>
</gene>
<dbReference type="STRING" id="1758689.SGUI_2709"/>